<sequence>MTEPTDYRPEFIAALRLFARISQTLHERRLPRPILVGGAAAELWSTSAVTTGDFDICTSVQPELEEAMRRENFVRPSGAGQLLRGWVHPELKLGFEIVANVPMDGNVDAAHIRLVQAIGETALFRVISVEDLIADRMGQYASGTAPDRLEQAQLLLALHPDVDLDYLDRRICEESGGDFGIEDVRR</sequence>
<dbReference type="EMBL" id="CP024923">
    <property type="protein sequence ID" value="ATY33986.1"/>
    <property type="molecule type" value="Genomic_DNA"/>
</dbReference>
<gene>
    <name evidence="1" type="ORF">CVN68_20190</name>
</gene>
<keyword evidence="2" id="KW-1185">Reference proteome</keyword>
<dbReference type="OrthoDB" id="7432624at2"/>
<evidence type="ECO:0000313" key="1">
    <source>
        <dbReference type="EMBL" id="ATY33986.1"/>
    </source>
</evidence>
<dbReference type="RefSeq" id="WP_100283781.1">
    <property type="nucleotide sequence ID" value="NZ_CP024923.1"/>
</dbReference>
<dbReference type="Proteomes" id="UP000229081">
    <property type="component" value="Chromosome"/>
</dbReference>
<organism evidence="1 2">
    <name type="scientific">Sphingomonas psychrotolerans</name>
    <dbReference type="NCBI Taxonomy" id="1327635"/>
    <lineage>
        <taxon>Bacteria</taxon>
        <taxon>Pseudomonadati</taxon>
        <taxon>Pseudomonadota</taxon>
        <taxon>Alphaproteobacteria</taxon>
        <taxon>Sphingomonadales</taxon>
        <taxon>Sphingomonadaceae</taxon>
        <taxon>Sphingomonas</taxon>
    </lineage>
</organism>
<dbReference type="AlphaFoldDB" id="A0A2K8MMU7"/>
<name>A0A2K8MMU7_9SPHN</name>
<protein>
    <recommendedName>
        <fullName evidence="3">Nucleotidyl transferase AbiEii toxin, Type IV TA system</fullName>
    </recommendedName>
</protein>
<accession>A0A2K8MMU7</accession>
<proteinExistence type="predicted"/>
<evidence type="ECO:0008006" key="3">
    <source>
        <dbReference type="Google" id="ProtNLM"/>
    </source>
</evidence>
<reference evidence="1 2" key="1">
    <citation type="submission" date="2017-11" db="EMBL/GenBank/DDBJ databases">
        <title>Complete genome sequence of Sphingomonas sp. Strain Cra20, a psychrotolerant potential plant growth promoting rhizobacteria.</title>
        <authorList>
            <person name="Luo Y."/>
        </authorList>
    </citation>
    <scope>NUCLEOTIDE SEQUENCE [LARGE SCALE GENOMIC DNA]</scope>
    <source>
        <strain evidence="1 2">Cra20</strain>
    </source>
</reference>
<evidence type="ECO:0000313" key="2">
    <source>
        <dbReference type="Proteomes" id="UP000229081"/>
    </source>
</evidence>
<dbReference type="KEGG" id="sphc:CVN68_20190"/>